<comment type="caution">
    <text evidence="1">The sequence shown here is derived from an EMBL/GenBank/DDBJ whole genome shotgun (WGS) entry which is preliminary data.</text>
</comment>
<proteinExistence type="predicted"/>
<dbReference type="Proteomes" id="UP000887013">
    <property type="component" value="Unassembled WGS sequence"/>
</dbReference>
<dbReference type="EMBL" id="BMAW01052066">
    <property type="protein sequence ID" value="GFS84045.1"/>
    <property type="molecule type" value="Genomic_DNA"/>
</dbReference>
<feature type="non-terminal residue" evidence="1">
    <location>
        <position position="1"/>
    </location>
</feature>
<accession>A0A8X6MYN2</accession>
<evidence type="ECO:0000313" key="2">
    <source>
        <dbReference type="Proteomes" id="UP000887013"/>
    </source>
</evidence>
<name>A0A8X6MYN2_NEPPI</name>
<organism evidence="1 2">
    <name type="scientific">Nephila pilipes</name>
    <name type="common">Giant wood spider</name>
    <name type="synonym">Nephila maculata</name>
    <dbReference type="NCBI Taxonomy" id="299642"/>
    <lineage>
        <taxon>Eukaryota</taxon>
        <taxon>Metazoa</taxon>
        <taxon>Ecdysozoa</taxon>
        <taxon>Arthropoda</taxon>
        <taxon>Chelicerata</taxon>
        <taxon>Arachnida</taxon>
        <taxon>Araneae</taxon>
        <taxon>Araneomorphae</taxon>
        <taxon>Entelegynae</taxon>
        <taxon>Araneoidea</taxon>
        <taxon>Nephilidae</taxon>
        <taxon>Nephila</taxon>
    </lineage>
</organism>
<reference evidence="1" key="1">
    <citation type="submission" date="2020-08" db="EMBL/GenBank/DDBJ databases">
        <title>Multicomponent nature underlies the extraordinary mechanical properties of spider dragline silk.</title>
        <authorList>
            <person name="Kono N."/>
            <person name="Nakamura H."/>
            <person name="Mori M."/>
            <person name="Yoshida Y."/>
            <person name="Ohtoshi R."/>
            <person name="Malay A.D."/>
            <person name="Moran D.A.P."/>
            <person name="Tomita M."/>
            <person name="Numata K."/>
            <person name="Arakawa K."/>
        </authorList>
    </citation>
    <scope>NUCLEOTIDE SEQUENCE</scope>
</reference>
<gene>
    <name evidence="1" type="ORF">NPIL_683671</name>
</gene>
<keyword evidence="2" id="KW-1185">Reference proteome</keyword>
<dbReference type="AlphaFoldDB" id="A0A8X6MYN2"/>
<protein>
    <submittedName>
        <fullName evidence="1">Uncharacterized protein</fullName>
    </submittedName>
</protein>
<evidence type="ECO:0000313" key="1">
    <source>
        <dbReference type="EMBL" id="GFS84045.1"/>
    </source>
</evidence>
<sequence>PLEFAFSIHSHNINDCLAWRDFTSSENDPTDPLQRLTDPPHLVPGLTGLKDCFRKIHMDPRF</sequence>